<dbReference type="PANTHER" id="PTHR47197:SF3">
    <property type="entry name" value="DIHYDRO-HEME D1 DEHYDROGENASE"/>
    <property type="match status" value="1"/>
</dbReference>
<dbReference type="PANTHER" id="PTHR47197">
    <property type="entry name" value="PROTEIN NIRF"/>
    <property type="match status" value="1"/>
</dbReference>
<dbReference type="InterPro" id="IPR051200">
    <property type="entry name" value="Host-pathogen_enzymatic-act"/>
</dbReference>
<accession>X1FW44</accession>
<gene>
    <name evidence="1" type="ORF">S03H2_00039</name>
</gene>
<dbReference type="Gene3D" id="2.130.10.10">
    <property type="entry name" value="YVTN repeat-like/Quinoprotein amine dehydrogenase"/>
    <property type="match status" value="1"/>
</dbReference>
<dbReference type="SUPFAM" id="SSF75011">
    <property type="entry name" value="3-carboxy-cis,cis-mucoante lactonizing enzyme"/>
    <property type="match status" value="1"/>
</dbReference>
<dbReference type="EMBL" id="BARU01000003">
    <property type="protein sequence ID" value="GAH24963.1"/>
    <property type="molecule type" value="Genomic_DNA"/>
</dbReference>
<name>X1FW44_9ZZZZ</name>
<proteinExistence type="predicted"/>
<protein>
    <submittedName>
        <fullName evidence="1">Uncharacterized protein</fullName>
    </submittedName>
</protein>
<dbReference type="AlphaFoldDB" id="X1FW44"/>
<comment type="caution">
    <text evidence="1">The sequence shown here is derived from an EMBL/GenBank/DDBJ whole genome shotgun (WGS) entry which is preliminary data.</text>
</comment>
<sequence length="454" mass="49711">MTIDVSYGAVLAFANEHLAAIKTFHEINGGGELQKIKEELEKIKNETANQWSINGCVYSQSFSVAAQDLEPDSLFFKPDGTKVYVVGVDGDDINEYNLSTPWDISTCVYSQNFSVAAQETSPKGLSFKPGGTKVYIIGIDENNINEYNLSTPWDISTCVYLQNFSVAAQETYPNDLFFKPDGTKVYVVGSTGDDINEYNLSTPWDISTCVYLQNFSVAAQEMTPTDLFFKPDGTKVYVVGVDGDDINEYNLSTPWDISTCVYSQNFSVAAQETSPKGLFFKPDGTKVYVVGSMGDNINEYDVGTYETLPTLREIKQELEKIHEWEDAKATDHIKQVPIYMESDTLHVSADASTDATRTPASGHRFELMGYILTVHTGNAIVIDAVGTLMVGNSTIPACSFGVTGDDFISQNLVYALSGIRVAGAVEEPITLKNIGWSTPGAEVAATVFFIDTLI</sequence>
<organism evidence="1">
    <name type="scientific">marine sediment metagenome</name>
    <dbReference type="NCBI Taxonomy" id="412755"/>
    <lineage>
        <taxon>unclassified sequences</taxon>
        <taxon>metagenomes</taxon>
        <taxon>ecological metagenomes</taxon>
    </lineage>
</organism>
<evidence type="ECO:0000313" key="1">
    <source>
        <dbReference type="EMBL" id="GAH24963.1"/>
    </source>
</evidence>
<dbReference type="InterPro" id="IPR015943">
    <property type="entry name" value="WD40/YVTN_repeat-like_dom_sf"/>
</dbReference>
<reference evidence="1" key="1">
    <citation type="journal article" date="2014" name="Front. Microbiol.">
        <title>High frequency of phylogenetically diverse reductive dehalogenase-homologous genes in deep subseafloor sedimentary metagenomes.</title>
        <authorList>
            <person name="Kawai M."/>
            <person name="Futagami T."/>
            <person name="Toyoda A."/>
            <person name="Takaki Y."/>
            <person name="Nishi S."/>
            <person name="Hori S."/>
            <person name="Arai W."/>
            <person name="Tsubouchi T."/>
            <person name="Morono Y."/>
            <person name="Uchiyama I."/>
            <person name="Ito T."/>
            <person name="Fujiyama A."/>
            <person name="Inagaki F."/>
            <person name="Takami H."/>
        </authorList>
    </citation>
    <scope>NUCLEOTIDE SEQUENCE</scope>
    <source>
        <strain evidence="1">Expedition CK06-06</strain>
    </source>
</reference>